<proteinExistence type="predicted"/>
<dbReference type="SUPFAM" id="SSF53098">
    <property type="entry name" value="Ribonuclease H-like"/>
    <property type="match status" value="1"/>
</dbReference>
<dbReference type="Gene3D" id="3.30.420.10">
    <property type="entry name" value="Ribonuclease H-like superfamily/Ribonuclease H"/>
    <property type="match status" value="1"/>
</dbReference>
<gene>
    <name evidence="2" type="ORF">THER5_0194</name>
</gene>
<feature type="region of interest" description="Disordered" evidence="1">
    <location>
        <begin position="153"/>
        <end position="211"/>
    </location>
</feature>
<evidence type="ECO:0000313" key="2">
    <source>
        <dbReference type="EMBL" id="KFJ02023.1"/>
    </source>
</evidence>
<dbReference type="InterPro" id="IPR012337">
    <property type="entry name" value="RNaseH-like_sf"/>
</dbReference>
<organism evidence="2 3">
    <name type="scientific">Bifidobacterium thermacidophilum subsp. thermacidophilum</name>
    <dbReference type="NCBI Taxonomy" id="79262"/>
    <lineage>
        <taxon>Bacteria</taxon>
        <taxon>Bacillati</taxon>
        <taxon>Actinomycetota</taxon>
        <taxon>Actinomycetes</taxon>
        <taxon>Bifidobacteriales</taxon>
        <taxon>Bifidobacteriaceae</taxon>
        <taxon>Bifidobacterium</taxon>
    </lineage>
</organism>
<feature type="region of interest" description="Disordered" evidence="1">
    <location>
        <begin position="255"/>
        <end position="309"/>
    </location>
</feature>
<feature type="compositionally biased region" description="Polar residues" evidence="1">
    <location>
        <begin position="177"/>
        <end position="208"/>
    </location>
</feature>
<feature type="compositionally biased region" description="Low complexity" evidence="1">
    <location>
        <begin position="156"/>
        <end position="168"/>
    </location>
</feature>
<sequence>MGWAWADENTHKYGGAPCGTVYLGALTGILLALRFHTGPQRLAIKTDCHQAIVAIEAARSGHKPTTPSSRKNFPLIQAVLDEISRHNAPVSFHDIDEETLVMALKTARLFAKQQLQAFTKDPKHAPTGIPRVTMDVMISRRLISEASIAQAKESAKAQQNAKALNQQQTGKPARANKPTTKQNATKQNNKLTKQTETLPNVGKNNASTIRDGKTANDAVASHNNVTSSNVTASAPAEAIAAHVQHTAASVPAPIHAAHAASSQGSGTPTPAPYQPNPALREPAPKPVPEVPAPPRPRHAAVETEADEPQESQLLELLHSTVRNLRSSAKALQATAQAYDSALKRAKDATPGIDGNPITPLSEKPLRKARKHTKAAALEYEKAAEELEQFLNSYGDTDSVSAQESLHAARWNQ</sequence>
<feature type="compositionally biased region" description="Pro residues" evidence="1">
    <location>
        <begin position="284"/>
        <end position="294"/>
    </location>
</feature>
<dbReference type="EMBL" id="JGZT01000007">
    <property type="protein sequence ID" value="KFJ02023.1"/>
    <property type="molecule type" value="Genomic_DNA"/>
</dbReference>
<dbReference type="InterPro" id="IPR036397">
    <property type="entry name" value="RNaseH_sf"/>
</dbReference>
<name>A0A087E2M2_9BIFI</name>
<evidence type="ECO:0000256" key="1">
    <source>
        <dbReference type="SAM" id="MobiDB-lite"/>
    </source>
</evidence>
<evidence type="ECO:0000313" key="3">
    <source>
        <dbReference type="Proteomes" id="UP000029003"/>
    </source>
</evidence>
<accession>A0A087E2M2</accession>
<dbReference type="AlphaFoldDB" id="A0A087E2M2"/>
<comment type="caution">
    <text evidence="2">The sequence shown here is derived from an EMBL/GenBank/DDBJ whole genome shotgun (WGS) entry which is preliminary data.</text>
</comment>
<reference evidence="2 3" key="1">
    <citation type="submission" date="2014-03" db="EMBL/GenBank/DDBJ databases">
        <title>Genomics of Bifidobacteria.</title>
        <authorList>
            <person name="Ventura M."/>
            <person name="Milani C."/>
            <person name="Lugli G.A."/>
        </authorList>
    </citation>
    <scope>NUCLEOTIDE SEQUENCE [LARGE SCALE GENOMIC DNA]</scope>
    <source>
        <strain evidence="2 3">LMG 21395</strain>
    </source>
</reference>
<dbReference type="Proteomes" id="UP000029003">
    <property type="component" value="Unassembled WGS sequence"/>
</dbReference>
<protein>
    <submittedName>
        <fullName evidence="2">Ribonuclease H</fullName>
    </submittedName>
</protein>
<feature type="region of interest" description="Disordered" evidence="1">
    <location>
        <begin position="347"/>
        <end position="369"/>
    </location>
</feature>
<dbReference type="GO" id="GO:0003676">
    <property type="term" value="F:nucleic acid binding"/>
    <property type="evidence" value="ECO:0007669"/>
    <property type="project" value="InterPro"/>
</dbReference>